<dbReference type="GO" id="GO:0005739">
    <property type="term" value="C:mitochondrion"/>
    <property type="evidence" value="ECO:0007669"/>
    <property type="project" value="TreeGrafter"/>
</dbReference>
<dbReference type="Proteomes" id="UP000095085">
    <property type="component" value="Unassembled WGS sequence"/>
</dbReference>
<evidence type="ECO:0000256" key="3">
    <source>
        <dbReference type="ARBA" id="ARBA00022862"/>
    </source>
</evidence>
<dbReference type="SUPFAM" id="SSF52833">
    <property type="entry name" value="Thioredoxin-like"/>
    <property type="match status" value="1"/>
</dbReference>
<dbReference type="InterPro" id="IPR037944">
    <property type="entry name" value="PRX5-like"/>
</dbReference>
<organism evidence="8 9">
    <name type="scientific">Hyphopichia burtonii NRRL Y-1933</name>
    <dbReference type="NCBI Taxonomy" id="984485"/>
    <lineage>
        <taxon>Eukaryota</taxon>
        <taxon>Fungi</taxon>
        <taxon>Dikarya</taxon>
        <taxon>Ascomycota</taxon>
        <taxon>Saccharomycotina</taxon>
        <taxon>Pichiomycetes</taxon>
        <taxon>Debaryomycetaceae</taxon>
        <taxon>Hyphopichia</taxon>
    </lineage>
</organism>
<evidence type="ECO:0000256" key="5">
    <source>
        <dbReference type="ARBA" id="ARBA00023284"/>
    </source>
</evidence>
<name>A0A1E4RGK9_9ASCO</name>
<evidence type="ECO:0000259" key="7">
    <source>
        <dbReference type="Pfam" id="PF08534"/>
    </source>
</evidence>
<dbReference type="AlphaFoldDB" id="A0A1E4RGK9"/>
<keyword evidence="2" id="KW-0575">Peroxidase</keyword>
<dbReference type="GO" id="GO:0034599">
    <property type="term" value="P:cellular response to oxidative stress"/>
    <property type="evidence" value="ECO:0007669"/>
    <property type="project" value="InterPro"/>
</dbReference>
<keyword evidence="5" id="KW-0676">Redox-active center</keyword>
<dbReference type="PANTHER" id="PTHR10430:SF16">
    <property type="entry name" value="PEROXIREDOXIN-5, MITOCHONDRIAL"/>
    <property type="match status" value="1"/>
</dbReference>
<gene>
    <name evidence="8" type="ORF">HYPBUDRAFT_153264</name>
</gene>
<keyword evidence="9" id="KW-1185">Reference proteome</keyword>
<dbReference type="GeneID" id="30996000"/>
<dbReference type="GO" id="GO:0005777">
    <property type="term" value="C:peroxisome"/>
    <property type="evidence" value="ECO:0007669"/>
    <property type="project" value="TreeGrafter"/>
</dbReference>
<sequence length="189" mass="20436">MSLSEGTKFPEGVEFSYIPIEFATLAQDDGLACAKPLPLKLDKLFKDHSGTNTAFVFVPGAFTPTCTEDHIPGILKQLKQLKREQNIGAVVIASANDPFVINAWGKLLLKQLGIRGSEENPKIIFASDGNASFSGKYSNSLDLSSKGFGVRTARYAFIVGQDQTIKYFGKEEVSGVNKSGIDALMNAKL</sequence>
<dbReference type="InterPro" id="IPR036249">
    <property type="entry name" value="Thioredoxin-like_sf"/>
</dbReference>
<dbReference type="EMBL" id="KV454542">
    <property type="protein sequence ID" value="ODV66407.1"/>
    <property type="molecule type" value="Genomic_DNA"/>
</dbReference>
<proteinExistence type="inferred from homology"/>
<evidence type="ECO:0000256" key="6">
    <source>
        <dbReference type="PIRSR" id="PIRSR637944-1"/>
    </source>
</evidence>
<reference evidence="9" key="1">
    <citation type="submission" date="2016-05" db="EMBL/GenBank/DDBJ databases">
        <title>Comparative genomics of biotechnologically important yeasts.</title>
        <authorList>
            <consortium name="DOE Joint Genome Institute"/>
            <person name="Riley R."/>
            <person name="Haridas S."/>
            <person name="Wolfe K.H."/>
            <person name="Lopes M.R."/>
            <person name="Hittinger C.T."/>
            <person name="Goker M."/>
            <person name="Salamov A."/>
            <person name="Wisecaver J."/>
            <person name="Long T.M."/>
            <person name="Aerts A.L."/>
            <person name="Barry K."/>
            <person name="Choi C."/>
            <person name="Clum A."/>
            <person name="Coughlan A.Y."/>
            <person name="Deshpande S."/>
            <person name="Douglass A.P."/>
            <person name="Hanson S.J."/>
            <person name="Klenk H.-P."/>
            <person name="Labutti K."/>
            <person name="Lapidus A."/>
            <person name="Lindquist E."/>
            <person name="Lipzen A."/>
            <person name="Meier-Kolthoff J.P."/>
            <person name="Ohm R.A."/>
            <person name="Otillar R.P."/>
            <person name="Pangilinan J."/>
            <person name="Peng Y."/>
            <person name="Rokas A."/>
            <person name="Rosa C.A."/>
            <person name="Scheuner C."/>
            <person name="Sibirny A.A."/>
            <person name="Slot J.C."/>
            <person name="Stielow J.B."/>
            <person name="Sun H."/>
            <person name="Kurtzman C.P."/>
            <person name="Blackwell M."/>
            <person name="Grigoriev I.V."/>
            <person name="Jeffries T.W."/>
        </authorList>
    </citation>
    <scope>NUCLEOTIDE SEQUENCE [LARGE SCALE GENOMIC DNA]</scope>
    <source>
        <strain evidence="9">NRRL Y-1933</strain>
    </source>
</reference>
<dbReference type="STRING" id="984485.A0A1E4RGK9"/>
<protein>
    <submittedName>
        <fullName evidence="8">Redoxin</fullName>
    </submittedName>
</protein>
<dbReference type="OrthoDB" id="195498at2759"/>
<comment type="similarity">
    <text evidence="1">Belongs to the peroxiredoxin family. Prx5 subfamily.</text>
</comment>
<keyword evidence="3" id="KW-0049">Antioxidant</keyword>
<keyword evidence="4" id="KW-0560">Oxidoreductase</keyword>
<evidence type="ECO:0000256" key="1">
    <source>
        <dbReference type="ARBA" id="ARBA00010505"/>
    </source>
</evidence>
<dbReference type="InterPro" id="IPR013740">
    <property type="entry name" value="Redoxin"/>
</dbReference>
<dbReference type="RefSeq" id="XP_020075474.1">
    <property type="nucleotide sequence ID" value="XM_020221451.1"/>
</dbReference>
<evidence type="ECO:0000313" key="9">
    <source>
        <dbReference type="Proteomes" id="UP000095085"/>
    </source>
</evidence>
<dbReference type="GO" id="GO:0008379">
    <property type="term" value="F:thioredoxin peroxidase activity"/>
    <property type="evidence" value="ECO:0007669"/>
    <property type="project" value="InterPro"/>
</dbReference>
<dbReference type="Gene3D" id="3.40.30.10">
    <property type="entry name" value="Glutaredoxin"/>
    <property type="match status" value="1"/>
</dbReference>
<feature type="active site" description="Cysteine sulfenic acid (-SOH) intermediate" evidence="6">
    <location>
        <position position="66"/>
    </location>
</feature>
<dbReference type="PANTHER" id="PTHR10430">
    <property type="entry name" value="PEROXIREDOXIN"/>
    <property type="match status" value="1"/>
</dbReference>
<evidence type="ECO:0000256" key="4">
    <source>
        <dbReference type="ARBA" id="ARBA00023002"/>
    </source>
</evidence>
<feature type="domain" description="Redoxin" evidence="7">
    <location>
        <begin position="8"/>
        <end position="183"/>
    </location>
</feature>
<dbReference type="GO" id="GO:0045454">
    <property type="term" value="P:cell redox homeostasis"/>
    <property type="evidence" value="ECO:0007669"/>
    <property type="project" value="TreeGrafter"/>
</dbReference>
<dbReference type="GO" id="GO:0042744">
    <property type="term" value="P:hydrogen peroxide catabolic process"/>
    <property type="evidence" value="ECO:0007669"/>
    <property type="project" value="TreeGrafter"/>
</dbReference>
<evidence type="ECO:0000313" key="8">
    <source>
        <dbReference type="EMBL" id="ODV66407.1"/>
    </source>
</evidence>
<accession>A0A1E4RGK9</accession>
<dbReference type="Pfam" id="PF08534">
    <property type="entry name" value="Redoxin"/>
    <property type="match status" value="1"/>
</dbReference>
<evidence type="ECO:0000256" key="2">
    <source>
        <dbReference type="ARBA" id="ARBA00022559"/>
    </source>
</evidence>